<feature type="region of interest" description="Disordered" evidence="1">
    <location>
        <begin position="1"/>
        <end position="97"/>
    </location>
</feature>
<organism evidence="2">
    <name type="scientific">Streptomyces globisporus</name>
    <dbReference type="NCBI Taxonomy" id="1908"/>
    <lineage>
        <taxon>Bacteria</taxon>
        <taxon>Bacillati</taxon>
        <taxon>Actinomycetota</taxon>
        <taxon>Actinomycetes</taxon>
        <taxon>Kitasatosporales</taxon>
        <taxon>Streptomycetaceae</taxon>
        <taxon>Streptomyces</taxon>
    </lineage>
</organism>
<proteinExistence type="predicted"/>
<dbReference type="EMBL" id="JACWUS010000005">
    <property type="protein sequence ID" value="MBD2829867.1"/>
    <property type="molecule type" value="Genomic_DNA"/>
</dbReference>
<evidence type="ECO:0000256" key="1">
    <source>
        <dbReference type="SAM" id="MobiDB-lite"/>
    </source>
</evidence>
<gene>
    <name evidence="2" type="ORF">ID875_21085</name>
</gene>
<evidence type="ECO:0000313" key="2">
    <source>
        <dbReference type="EMBL" id="MBD2829867.1"/>
    </source>
</evidence>
<feature type="compositionally biased region" description="Polar residues" evidence="1">
    <location>
        <begin position="27"/>
        <end position="39"/>
    </location>
</feature>
<feature type="compositionally biased region" description="Low complexity" evidence="1">
    <location>
        <begin position="46"/>
        <end position="64"/>
    </location>
</feature>
<reference evidence="2" key="1">
    <citation type="journal article" date="2020" name="PLoS ONE">
        <title>Isolation and characterization of Streptomyces bacteriophages and Streptomyces strains encoding biosynthetic arsenals: Streptomyces strains and phages for antibiotic discovery.</title>
        <authorList>
            <person name="Montano E.T."/>
            <person name="Nideffer J.F."/>
            <person name="Brumage L."/>
            <person name="Erb M."/>
            <person name="Derman A.I."/>
            <person name="Davis J.P."/>
            <person name="Estrada E."/>
            <person name="Fu S."/>
            <person name="Le D."/>
            <person name="Vuppala A."/>
            <person name="Tran C."/>
            <person name="Luterstein E."/>
            <person name="Lakkaraju S."/>
            <person name="Panchagnula S."/>
            <person name="Ren C."/>
            <person name="Doan J."/>
            <person name="Tran S."/>
            <person name="Soriano J."/>
            <person name="Fujita Y."/>
            <person name="Gutala P."/>
            <person name="Fujii Q."/>
            <person name="Lee M."/>
            <person name="Bui A."/>
            <person name="Villarreal C."/>
            <person name="Shing S.R."/>
            <person name="Kim S."/>
            <person name="Freeman D."/>
            <person name="Racha V."/>
            <person name="Ho A."/>
            <person name="Kumar P."/>
            <person name="Falah K."/>
            <person name="Dawson T."/>
            <person name="Enustun E."/>
            <person name="Prichard A."/>
            <person name="Gomez A."/>
            <person name="Khanna K."/>
            <person name="Trigg S."/>
            <person name="Fernandez L."/>
            <person name="Pogliano K."/>
            <person name="Pogliano J."/>
        </authorList>
    </citation>
    <scope>NUCLEOTIDE SEQUENCE</scope>
    <source>
        <strain evidence="2">QF2</strain>
    </source>
</reference>
<comment type="caution">
    <text evidence="2">The sequence shown here is derived from an EMBL/GenBank/DDBJ whole genome shotgun (WGS) entry which is preliminary data.</text>
</comment>
<protein>
    <submittedName>
        <fullName evidence="2">Uncharacterized protein</fullName>
    </submittedName>
</protein>
<name>A0A927BN74_STRGL</name>
<dbReference type="AlphaFoldDB" id="A0A927BN74"/>
<sequence length="240" mass="25919">MDYATTPSSYPRIHVHDEHQQLRPWGTVTSDFWASGQTPTPDPESEQSSAPAESAAPQQVPPAEGANRPAAGPASVRQAEAAASSLSPGDGPPPAYQDRINAVVATFGRPDDREALANAAVEAELLDQEFTAHYGQQHPHTVRLREIRGWLALLSGQPAVAARWYLHTTGLQIALHGAAHAETEASVRRALHTWQQVKDPAEVMLIGKDLARVVAAALGEGSEAARFIRARVTRYQQPLR</sequence>
<accession>A0A927BN74</accession>